<reference evidence="7" key="1">
    <citation type="submission" date="2020-05" db="EMBL/GenBank/DDBJ databases">
        <title>Phylogenomic resolution of chytrid fungi.</title>
        <authorList>
            <person name="Stajich J.E."/>
            <person name="Amses K."/>
            <person name="Simmons R."/>
            <person name="Seto K."/>
            <person name="Myers J."/>
            <person name="Bonds A."/>
            <person name="Quandt C.A."/>
            <person name="Barry K."/>
            <person name="Liu P."/>
            <person name="Grigoriev I."/>
            <person name="Longcore J.E."/>
            <person name="James T.Y."/>
        </authorList>
    </citation>
    <scope>NUCLEOTIDE SEQUENCE</scope>
    <source>
        <strain evidence="7">JEL0476</strain>
    </source>
</reference>
<keyword evidence="4 6" id="KW-1133">Transmembrane helix</keyword>
<comment type="subcellular location">
    <subcellularLocation>
        <location evidence="1">Membrane</location>
        <topology evidence="1">Multi-pass membrane protein</topology>
    </subcellularLocation>
</comment>
<dbReference type="GO" id="GO:0016020">
    <property type="term" value="C:membrane"/>
    <property type="evidence" value="ECO:0007669"/>
    <property type="project" value="UniProtKB-SubCell"/>
</dbReference>
<sequence>MGYIVGYFNLEETSRRHNKNIYRRIPTLSNDEYCQQIKTATLTQSEVSNNPSDQNEFLSFQQDLNLSCTSKSFSQSTLEEEDGLKTNLLNEDSGSLVEIFDDHENEVCVEHFSDFKNEEKSAVKDSEIISRNSIKCITGYGLLSLFNIIFDEIFALYMVAPSHDGGLEYASNDIGMCLSIMGIITLTTQLIIFPWLYNKTDALFIYRSAIPIYMIIFIIFPLISTFIATNSNLKFLTWPLLILNMSCRHFCNVMCFTTVMIMINNSSTREQLGFVNGVGQTTAALVRAIGPAFGGILWSWSLTNKLNFPFNYFFIFILLAILSSFAFIQSFFIPAECKHIMDDLIGEDDDNFLEQNLHMA</sequence>
<evidence type="ECO:0000256" key="2">
    <source>
        <dbReference type="ARBA" id="ARBA00022448"/>
    </source>
</evidence>
<evidence type="ECO:0000256" key="3">
    <source>
        <dbReference type="ARBA" id="ARBA00022692"/>
    </source>
</evidence>
<keyword evidence="8" id="KW-1185">Reference proteome</keyword>
<dbReference type="Proteomes" id="UP001211065">
    <property type="component" value="Unassembled WGS sequence"/>
</dbReference>
<evidence type="ECO:0000256" key="4">
    <source>
        <dbReference type="ARBA" id="ARBA00022989"/>
    </source>
</evidence>
<keyword evidence="2" id="KW-0813">Transport</keyword>
<proteinExistence type="predicted"/>
<evidence type="ECO:0000256" key="5">
    <source>
        <dbReference type="ARBA" id="ARBA00023136"/>
    </source>
</evidence>
<dbReference type="PANTHER" id="PTHR23504:SF15">
    <property type="entry name" value="MAJOR FACILITATOR SUPERFAMILY (MFS) PROFILE DOMAIN-CONTAINING PROTEIN"/>
    <property type="match status" value="1"/>
</dbReference>
<dbReference type="AlphaFoldDB" id="A0AAD5TV80"/>
<keyword evidence="3 6" id="KW-0812">Transmembrane</keyword>
<feature type="transmembrane region" description="Helical" evidence="6">
    <location>
        <begin position="312"/>
        <end position="333"/>
    </location>
</feature>
<dbReference type="EMBL" id="JADGJW010000979">
    <property type="protein sequence ID" value="KAJ3208742.1"/>
    <property type="molecule type" value="Genomic_DNA"/>
</dbReference>
<accession>A0AAD5TV80</accession>
<keyword evidence="5 6" id="KW-0472">Membrane</keyword>
<dbReference type="SUPFAM" id="SSF103473">
    <property type="entry name" value="MFS general substrate transporter"/>
    <property type="match status" value="1"/>
</dbReference>
<evidence type="ECO:0000256" key="1">
    <source>
        <dbReference type="ARBA" id="ARBA00004141"/>
    </source>
</evidence>
<organism evidence="7 8">
    <name type="scientific">Clydaea vesicula</name>
    <dbReference type="NCBI Taxonomy" id="447962"/>
    <lineage>
        <taxon>Eukaryota</taxon>
        <taxon>Fungi</taxon>
        <taxon>Fungi incertae sedis</taxon>
        <taxon>Chytridiomycota</taxon>
        <taxon>Chytridiomycota incertae sedis</taxon>
        <taxon>Chytridiomycetes</taxon>
        <taxon>Lobulomycetales</taxon>
        <taxon>Lobulomycetaceae</taxon>
        <taxon>Clydaea</taxon>
    </lineage>
</organism>
<feature type="transmembrane region" description="Helical" evidence="6">
    <location>
        <begin position="178"/>
        <end position="197"/>
    </location>
</feature>
<feature type="transmembrane region" description="Helical" evidence="6">
    <location>
        <begin position="137"/>
        <end position="158"/>
    </location>
</feature>
<protein>
    <submittedName>
        <fullName evidence="7">Uncharacterized protein</fullName>
    </submittedName>
</protein>
<evidence type="ECO:0000256" key="6">
    <source>
        <dbReference type="SAM" id="Phobius"/>
    </source>
</evidence>
<comment type="caution">
    <text evidence="7">The sequence shown here is derived from an EMBL/GenBank/DDBJ whole genome shotgun (WGS) entry which is preliminary data.</text>
</comment>
<feature type="transmembrane region" description="Helical" evidence="6">
    <location>
        <begin position="240"/>
        <end position="263"/>
    </location>
</feature>
<evidence type="ECO:0000313" key="7">
    <source>
        <dbReference type="EMBL" id="KAJ3208742.1"/>
    </source>
</evidence>
<feature type="transmembrane region" description="Helical" evidence="6">
    <location>
        <begin position="284"/>
        <end position="300"/>
    </location>
</feature>
<dbReference type="PANTHER" id="PTHR23504">
    <property type="entry name" value="MAJOR FACILITATOR SUPERFAMILY DOMAIN-CONTAINING PROTEIN 10"/>
    <property type="match status" value="1"/>
</dbReference>
<gene>
    <name evidence="7" type="ORF">HK099_008651</name>
</gene>
<dbReference type="Gene3D" id="1.20.1250.20">
    <property type="entry name" value="MFS general substrate transporter like domains"/>
    <property type="match status" value="1"/>
</dbReference>
<feature type="transmembrane region" description="Helical" evidence="6">
    <location>
        <begin position="209"/>
        <end position="228"/>
    </location>
</feature>
<name>A0AAD5TV80_9FUNG</name>
<dbReference type="InterPro" id="IPR036259">
    <property type="entry name" value="MFS_trans_sf"/>
</dbReference>
<evidence type="ECO:0000313" key="8">
    <source>
        <dbReference type="Proteomes" id="UP001211065"/>
    </source>
</evidence>